<sequence length="176" mass="20826">MEFEKIIDNIVQDIENLNTSIKDGLKPDKPVVFKTTVNKNLSTRDQYTMESMQRKQDYINYKRDIRKNPEGRVENYTVIDNDDENLINIISSLDYNKTWSKLDKYQKKKILIKYINTLEKSDALTKDTREKLLIELLDLIFTKKIKSNDINYDIKTQDIITIKQLSFKDGSYTIDL</sequence>
<dbReference type="EMBL" id="MN738864">
    <property type="protein sequence ID" value="QHT28751.1"/>
    <property type="molecule type" value="Genomic_DNA"/>
</dbReference>
<proteinExistence type="predicted"/>
<organism evidence="1">
    <name type="scientific">viral metagenome</name>
    <dbReference type="NCBI Taxonomy" id="1070528"/>
    <lineage>
        <taxon>unclassified sequences</taxon>
        <taxon>metagenomes</taxon>
        <taxon>organismal metagenomes</taxon>
    </lineage>
</organism>
<name>A0A6C0EJA8_9ZZZZ</name>
<protein>
    <submittedName>
        <fullName evidence="1">Uncharacterized protein</fullName>
    </submittedName>
</protein>
<evidence type="ECO:0000313" key="1">
    <source>
        <dbReference type="EMBL" id="QHT28751.1"/>
    </source>
</evidence>
<accession>A0A6C0EJA8</accession>
<reference evidence="1" key="1">
    <citation type="journal article" date="2020" name="Nature">
        <title>Giant virus diversity and host interactions through global metagenomics.</title>
        <authorList>
            <person name="Schulz F."/>
            <person name="Roux S."/>
            <person name="Paez-Espino D."/>
            <person name="Jungbluth S."/>
            <person name="Walsh D.A."/>
            <person name="Denef V.J."/>
            <person name="McMahon K.D."/>
            <person name="Konstantinidis K.T."/>
            <person name="Eloe-Fadrosh E.A."/>
            <person name="Kyrpides N.C."/>
            <person name="Woyke T."/>
        </authorList>
    </citation>
    <scope>NUCLEOTIDE SEQUENCE</scope>
    <source>
        <strain evidence="1">GVMAG-M-3300001351-8</strain>
    </source>
</reference>
<dbReference type="AlphaFoldDB" id="A0A6C0EJA8"/>